<comment type="caution">
    <text evidence="3">The sequence shown here is derived from an EMBL/GenBank/DDBJ whole genome shotgun (WGS) entry which is preliminary data.</text>
</comment>
<organism evidence="3 4">
    <name type="scientific">Kineosphaera limosa NBRC 100340</name>
    <dbReference type="NCBI Taxonomy" id="1184609"/>
    <lineage>
        <taxon>Bacteria</taxon>
        <taxon>Bacillati</taxon>
        <taxon>Actinomycetota</taxon>
        <taxon>Actinomycetes</taxon>
        <taxon>Micrococcales</taxon>
        <taxon>Dermatophilaceae</taxon>
        <taxon>Kineosphaera</taxon>
    </lineage>
</organism>
<evidence type="ECO:0000313" key="4">
    <source>
        <dbReference type="Proteomes" id="UP000008366"/>
    </source>
</evidence>
<dbReference type="eggNOG" id="COG0463">
    <property type="taxonomic scope" value="Bacteria"/>
</dbReference>
<dbReference type="Pfam" id="PF00535">
    <property type="entry name" value="Glycos_transf_2"/>
    <property type="match status" value="1"/>
</dbReference>
<proteinExistence type="predicted"/>
<dbReference type="STRING" id="1184609.KILIM_070_00170"/>
<keyword evidence="3" id="KW-0808">Transferase</keyword>
<keyword evidence="4" id="KW-1185">Reference proteome</keyword>
<gene>
    <name evidence="3" type="ORF">KILIM_070_00170</name>
</gene>
<dbReference type="EMBL" id="BAHD01000070">
    <property type="protein sequence ID" value="GAB97480.1"/>
    <property type="molecule type" value="Genomic_DNA"/>
</dbReference>
<reference evidence="3 4" key="1">
    <citation type="submission" date="2012-08" db="EMBL/GenBank/DDBJ databases">
        <title>Whole genome shotgun sequence of Kineosphaera limosa NBRC 100340.</title>
        <authorList>
            <person name="Yoshida I."/>
            <person name="Isaki S."/>
            <person name="Hosoyama A."/>
            <person name="Tsuchikane K."/>
            <person name="Katsumata H."/>
            <person name="Ando Y."/>
            <person name="Ohji S."/>
            <person name="Hamada M."/>
            <person name="Tamura T."/>
            <person name="Yamazoe A."/>
            <person name="Yamazaki S."/>
            <person name="Fujita N."/>
        </authorList>
    </citation>
    <scope>NUCLEOTIDE SEQUENCE [LARGE SCALE GENOMIC DNA]</scope>
    <source>
        <strain evidence="3 4">NBRC 100340</strain>
    </source>
</reference>
<dbReference type="InterPro" id="IPR029044">
    <property type="entry name" value="Nucleotide-diphossugar_trans"/>
</dbReference>
<dbReference type="Gene3D" id="3.90.550.10">
    <property type="entry name" value="Spore Coat Polysaccharide Biosynthesis Protein SpsA, Chain A"/>
    <property type="match status" value="1"/>
</dbReference>
<name>K6WDW3_9MICO</name>
<dbReference type="PANTHER" id="PTHR43630:SF2">
    <property type="entry name" value="GLYCOSYLTRANSFERASE"/>
    <property type="match status" value="1"/>
</dbReference>
<feature type="domain" description="Glycosyltransferase 2-like" evidence="2">
    <location>
        <begin position="11"/>
        <end position="136"/>
    </location>
</feature>
<accession>K6WDW3</accession>
<dbReference type="InterPro" id="IPR001173">
    <property type="entry name" value="Glyco_trans_2-like"/>
</dbReference>
<evidence type="ECO:0000313" key="3">
    <source>
        <dbReference type="EMBL" id="GAB97480.1"/>
    </source>
</evidence>
<sequence length="451" mass="49004">MSRVPRVDACLIVRDESVNLPDCIESLKRLGSSLQRICVYDTGSADDTVAIARAAGCVVVEGYWDNDFARARNASLDMSRADWALIVDADERVVADPARLVRELTQQRGANVIDAELYHLDERGQRVAHSRYIKAVRPRSVRFVHPIHEIVTDIDGRGISIHSVAPNVMHFDHLGYASEQIRRSKAERNEAVADAALHVALQSRDAARIAHAYQHRGRSRTLLGRDEDALSDLMAAWQAWGAGSASAVGAGRDLIRRLTAANRTTEAMEVLRRLEECGAQADLTRLLLAEVLFALGHDEKVLALTADLVPARDSARETRGTVDTREVLGLRVKALGRLGRWDHVLATLLTLVHWGEVERVGQIVRMWRGSTQALAEILADLGTGPHGPAVLAALRASSGVGPGAADIIEHPLVSRDTPPHTSAQGSRAAADGHNVRADNDADNETAGKQAH</sequence>
<dbReference type="SUPFAM" id="SSF53448">
    <property type="entry name" value="Nucleotide-diphospho-sugar transferases"/>
    <property type="match status" value="1"/>
</dbReference>
<protein>
    <submittedName>
        <fullName evidence="3">Putative glycosyltransferase</fullName>
    </submittedName>
</protein>
<dbReference type="RefSeq" id="WP_006594012.1">
    <property type="nucleotide sequence ID" value="NZ_BAHD01000070.1"/>
</dbReference>
<dbReference type="Proteomes" id="UP000008366">
    <property type="component" value="Unassembled WGS sequence"/>
</dbReference>
<dbReference type="OrthoDB" id="9815923at2"/>
<evidence type="ECO:0000256" key="1">
    <source>
        <dbReference type="SAM" id="MobiDB-lite"/>
    </source>
</evidence>
<dbReference type="PANTHER" id="PTHR43630">
    <property type="entry name" value="POLY-BETA-1,6-N-ACETYL-D-GLUCOSAMINE SYNTHASE"/>
    <property type="match status" value="1"/>
</dbReference>
<dbReference type="AlphaFoldDB" id="K6WDW3"/>
<dbReference type="GO" id="GO:0016740">
    <property type="term" value="F:transferase activity"/>
    <property type="evidence" value="ECO:0007669"/>
    <property type="project" value="UniProtKB-KW"/>
</dbReference>
<evidence type="ECO:0000259" key="2">
    <source>
        <dbReference type="Pfam" id="PF00535"/>
    </source>
</evidence>
<feature type="region of interest" description="Disordered" evidence="1">
    <location>
        <begin position="413"/>
        <end position="451"/>
    </location>
</feature>